<proteinExistence type="predicted"/>
<reference evidence="3 4" key="1">
    <citation type="submission" date="2016-01" db="EMBL/GenBank/DDBJ databases">
        <authorList>
            <person name="Oliw E.H."/>
        </authorList>
    </citation>
    <scope>NUCLEOTIDE SEQUENCE [LARGE SCALE GENOMIC DNA]</scope>
    <source>
        <strain evidence="3 4">MDcuke</strain>
    </source>
</reference>
<evidence type="ECO:0000313" key="4">
    <source>
        <dbReference type="Proteomes" id="UP000264980"/>
    </source>
</evidence>
<evidence type="ECO:0000256" key="1">
    <source>
        <dbReference type="SAM" id="Phobius"/>
    </source>
</evidence>
<dbReference type="Proteomes" id="UP000264980">
    <property type="component" value="Chromosome"/>
</dbReference>
<accession>A0A345CSA3</accession>
<feature type="domain" description="Fimbrial-type adhesion" evidence="2">
    <location>
        <begin position="260"/>
        <end position="410"/>
    </location>
</feature>
<protein>
    <recommendedName>
        <fullName evidence="2">Fimbrial-type adhesion domain-containing protein</fullName>
    </recommendedName>
</protein>
<evidence type="ECO:0000313" key="3">
    <source>
        <dbReference type="EMBL" id="AXF76320.1"/>
    </source>
</evidence>
<dbReference type="Gene3D" id="2.60.40.1090">
    <property type="entry name" value="Fimbrial-type adhesion domain"/>
    <property type="match status" value="1"/>
</dbReference>
<dbReference type="InterPro" id="IPR000259">
    <property type="entry name" value="Adhesion_dom_fimbrial"/>
</dbReference>
<dbReference type="PANTHER" id="PTHR33420:SF10">
    <property type="entry name" value="FIMBRIAE MAJOR SUBUNIT"/>
    <property type="match status" value="1"/>
</dbReference>
<organism evidence="3 4">
    <name type="scientific">Erwinia tracheiphila</name>
    <dbReference type="NCBI Taxonomy" id="65700"/>
    <lineage>
        <taxon>Bacteria</taxon>
        <taxon>Pseudomonadati</taxon>
        <taxon>Pseudomonadota</taxon>
        <taxon>Gammaproteobacteria</taxon>
        <taxon>Enterobacterales</taxon>
        <taxon>Erwiniaceae</taxon>
        <taxon>Erwinia</taxon>
    </lineage>
</organism>
<dbReference type="AlphaFoldDB" id="A0A345CSA3"/>
<dbReference type="GO" id="GO:0009289">
    <property type="term" value="C:pilus"/>
    <property type="evidence" value="ECO:0007669"/>
    <property type="project" value="InterPro"/>
</dbReference>
<name>A0A345CSA3_9GAMM</name>
<gene>
    <name evidence="3" type="ORF">AV903_10130</name>
</gene>
<evidence type="ECO:0000259" key="2">
    <source>
        <dbReference type="Pfam" id="PF00419"/>
    </source>
</evidence>
<dbReference type="SUPFAM" id="SSF49401">
    <property type="entry name" value="Bacterial adhesins"/>
    <property type="match status" value="1"/>
</dbReference>
<feature type="transmembrane region" description="Helical" evidence="1">
    <location>
        <begin position="65"/>
        <end position="88"/>
    </location>
</feature>
<dbReference type="InterPro" id="IPR036937">
    <property type="entry name" value="Adhesion_dom_fimbrial_sf"/>
</dbReference>
<keyword evidence="1" id="KW-1133">Transmembrane helix</keyword>
<keyword evidence="1" id="KW-0812">Transmembrane</keyword>
<dbReference type="Pfam" id="PF00419">
    <property type="entry name" value="Fimbrial"/>
    <property type="match status" value="1"/>
</dbReference>
<keyword evidence="1" id="KW-0472">Membrane</keyword>
<dbReference type="PANTHER" id="PTHR33420">
    <property type="entry name" value="FIMBRIAL SUBUNIT ELFA-RELATED"/>
    <property type="match status" value="1"/>
</dbReference>
<dbReference type="InterPro" id="IPR050263">
    <property type="entry name" value="Bact_Fimbrial_Adh_Pro"/>
</dbReference>
<dbReference type="GO" id="GO:0043709">
    <property type="term" value="P:cell adhesion involved in single-species biofilm formation"/>
    <property type="evidence" value="ECO:0007669"/>
    <property type="project" value="TreeGrafter"/>
</dbReference>
<dbReference type="EMBL" id="CP013970">
    <property type="protein sequence ID" value="AXF76320.1"/>
    <property type="molecule type" value="Genomic_DNA"/>
</dbReference>
<sequence length="410" mass="43990">MSPREASYISRRTSCPNGWSFASATGRCVKVAVFTARQRKEKTAVCSLKRLIGNRSKGTLIMKNILRLYCSLLLLFTYGAWAGCALISGSTVQATDTLNLSDLLTSQDTHSETRAATWQAPVNCYVFILKSNNVHYISPLAQGYWIRFTDSAGSDRWIKLQTSDYTSMETYKNGRVVLNGADYSYVLTATLLNGDPGVTDTNYYTIASGGIATIVPMVIHNANLVGLTGQVPTMDEVARVVASGNWNNDYLGYQSLTVTFNPAQTTCQMPDQTVMLPRVSLNLLGQGFEDGSTAFTLPVSCANTLTGGATRPVNAWLSSADLVNGNQYIMRNGVSGSSGVGIALTTDSGSPVMLADPGNAARATSLLTLARGDVITDTAIEMHASYKIFDAASLSPGSVIATATLWFDYD</sequence>
<dbReference type="InterPro" id="IPR008966">
    <property type="entry name" value="Adhesion_dom_sf"/>
</dbReference>